<feature type="region of interest" description="Disordered" evidence="9">
    <location>
        <begin position="682"/>
        <end position="729"/>
    </location>
</feature>
<evidence type="ECO:0000256" key="9">
    <source>
        <dbReference type="SAM" id="MobiDB-lite"/>
    </source>
</evidence>
<keyword evidence="14" id="KW-1185">Reference proteome</keyword>
<dbReference type="InterPro" id="IPR018866">
    <property type="entry name" value="Znf-4CXXC_R1"/>
</dbReference>
<dbReference type="GO" id="GO:0000785">
    <property type="term" value="C:chromatin"/>
    <property type="evidence" value="ECO:0007669"/>
    <property type="project" value="TreeGrafter"/>
</dbReference>
<dbReference type="PANTHER" id="PTHR12549:SF17">
    <property type="entry name" value="E3 UBIQUITIN-PROTEIN LIGASE JMJ24"/>
    <property type="match status" value="1"/>
</dbReference>
<evidence type="ECO:0000256" key="4">
    <source>
        <dbReference type="ARBA" id="ARBA00023015"/>
    </source>
</evidence>
<sequence length="949" mass="108220">MDHPRSTTGTGEDNVGIPDDLRCKRSDGKQWRCTAMSMPDKTVCEKHYIQAKKRAANSAMRANLKKAKRKSLGESDIYLESKSDDFDVPLVNMKEYPLQASGKKYSERAPKNKFRYTPETPPVRSFSIRNPPKQNDDSQLDIELYEENNWRSYKTPPVSAMDLSGNRSQRILDANATTVSEYSDQSTESSEETGGQTCHQCRRSKRDNVIWCFKCNRRGYCDSCVSTWYPDISLEDIQRICPACRGTCNCKVCLRGDNMIKVRIREIPALDKLQYLHSLLSSVLPVVKQIHHEQCSEVELEKMLRGTEIDLARTRLNADEQMCCNFCRIPIIDYHRHCANCSYDLCLSCCRDLQEASTPCINGVVDNKIGGIQEMETLLEQPKIPRVKQNFSDKFPDWKANGDGSIPCPPKDYGGCGYPSLNLSRIFKMNWVAKLVKNVEEMVSGCRVYNDGLLEKTEFNDHRHCQYANREDDSDNFLFCPTSEDIKSGGIGDFRKHWARGEPIIVNQVFDSSSVSSWDPMAIWRGMQETTEEKLKDESRIVKAIDCFDWSEVDIELGQFIKGYYEGRIDGNGQPEILKLKDWPPPSASEEFLLYQRPEFISKLPLLEYIHSKWGLLNVAAKLPHYSLQNDVGPKIFISYGTYEELGRGNCVINLHFNIRDMVYLLVHTCEAKLNGQQRIKTENMQNDKVSKEKDLQGNPSVGLDEGRFGSHSLDNEYGTSLDENKDERMMDQEIDNSSSIEGDALSCELSNRDGGDVSVKTHPGVLWDVFRRRDVPQLIQYLRRHQTEFSEPNSAKNDFVTKPLYDERYFLNRHQIRKLKKEFGIEPWSFEQHPGQAVFVPAGCPFQVRNLQSTVQLGLDFLSPESLGEAVKLAEEIRCLPNDHEVKLQVLEVGKISLYAASSAIKEVQKLVLDPKLGSEVGFEDPNLTAAVSENMEKMPKRRQITCA</sequence>
<evidence type="ECO:0000256" key="5">
    <source>
        <dbReference type="ARBA" id="ARBA00023163"/>
    </source>
</evidence>
<dbReference type="EMBL" id="KE345362">
    <property type="protein sequence ID" value="EXC02777.1"/>
    <property type="molecule type" value="Genomic_DNA"/>
</dbReference>
<evidence type="ECO:0000313" key="14">
    <source>
        <dbReference type="Proteomes" id="UP000030645"/>
    </source>
</evidence>
<evidence type="ECO:0000259" key="10">
    <source>
        <dbReference type="PROSITE" id="PS50089"/>
    </source>
</evidence>
<dbReference type="Pfam" id="PF10497">
    <property type="entry name" value="zf-4CXXC_R1"/>
    <property type="match status" value="1"/>
</dbReference>
<dbReference type="PANTHER" id="PTHR12549">
    <property type="entry name" value="JMJC DOMAIN-CONTAINING HISTONE DEMETHYLATION PROTEIN"/>
    <property type="match status" value="1"/>
</dbReference>
<dbReference type="GO" id="GO:0032454">
    <property type="term" value="F:histone H3K9 demethylase activity"/>
    <property type="evidence" value="ECO:0007669"/>
    <property type="project" value="InterPro"/>
</dbReference>
<dbReference type="Pfam" id="PF08879">
    <property type="entry name" value="WRC"/>
    <property type="match status" value="1"/>
</dbReference>
<evidence type="ECO:0000256" key="6">
    <source>
        <dbReference type="ARBA" id="ARBA00023242"/>
    </source>
</evidence>
<dbReference type="SUPFAM" id="SSF51197">
    <property type="entry name" value="Clavaminate synthase-like"/>
    <property type="match status" value="1"/>
</dbReference>
<evidence type="ECO:0000256" key="7">
    <source>
        <dbReference type="PROSITE-ProRule" id="PRU00175"/>
    </source>
</evidence>
<dbReference type="STRING" id="981085.W9SEJ9"/>
<protein>
    <submittedName>
        <fullName evidence="13">Lysine-specific demethylase 3B</fullName>
    </submittedName>
</protein>
<dbReference type="GO" id="GO:0000118">
    <property type="term" value="C:histone deacetylase complex"/>
    <property type="evidence" value="ECO:0007669"/>
    <property type="project" value="TreeGrafter"/>
</dbReference>
<gene>
    <name evidence="13" type="ORF">L484_000701</name>
</gene>
<dbReference type="SMART" id="SM00558">
    <property type="entry name" value="JmjC"/>
    <property type="match status" value="1"/>
</dbReference>
<keyword evidence="5" id="KW-0804">Transcription</keyword>
<dbReference type="InterPro" id="IPR045109">
    <property type="entry name" value="LSDs-like"/>
</dbReference>
<evidence type="ECO:0000313" key="13">
    <source>
        <dbReference type="EMBL" id="EXC02777.1"/>
    </source>
</evidence>
<organism evidence="13 14">
    <name type="scientific">Morus notabilis</name>
    <dbReference type="NCBI Taxonomy" id="981085"/>
    <lineage>
        <taxon>Eukaryota</taxon>
        <taxon>Viridiplantae</taxon>
        <taxon>Streptophyta</taxon>
        <taxon>Embryophyta</taxon>
        <taxon>Tracheophyta</taxon>
        <taxon>Spermatophyta</taxon>
        <taxon>Magnoliopsida</taxon>
        <taxon>eudicotyledons</taxon>
        <taxon>Gunneridae</taxon>
        <taxon>Pentapetalae</taxon>
        <taxon>rosids</taxon>
        <taxon>fabids</taxon>
        <taxon>Rosales</taxon>
        <taxon>Moraceae</taxon>
        <taxon>Moreae</taxon>
        <taxon>Morus</taxon>
    </lineage>
</organism>
<dbReference type="PROSITE" id="PS51184">
    <property type="entry name" value="JMJC"/>
    <property type="match status" value="1"/>
</dbReference>
<dbReference type="GO" id="GO:0006357">
    <property type="term" value="P:regulation of transcription by RNA polymerase II"/>
    <property type="evidence" value="ECO:0007669"/>
    <property type="project" value="TreeGrafter"/>
</dbReference>
<dbReference type="GO" id="GO:0008168">
    <property type="term" value="F:methyltransferase activity"/>
    <property type="evidence" value="ECO:0007669"/>
    <property type="project" value="UniProtKB-KW"/>
</dbReference>
<dbReference type="GO" id="GO:0008270">
    <property type="term" value="F:zinc ion binding"/>
    <property type="evidence" value="ECO:0007669"/>
    <property type="project" value="UniProtKB-KW"/>
</dbReference>
<dbReference type="InterPro" id="IPR014977">
    <property type="entry name" value="WRC_dom"/>
</dbReference>
<dbReference type="KEGG" id="mnt:21384327"/>
<feature type="compositionally biased region" description="Polar residues" evidence="9">
    <location>
        <begin position="1"/>
        <end position="11"/>
    </location>
</feature>
<comment type="similarity">
    <text evidence="2">Belongs to the JARID1 histone demethylase family.</text>
</comment>
<keyword evidence="7" id="KW-0862">Zinc</keyword>
<evidence type="ECO:0000259" key="11">
    <source>
        <dbReference type="PROSITE" id="PS51184"/>
    </source>
</evidence>
<comment type="subcellular location">
    <subcellularLocation>
        <location evidence="1">Nucleus</location>
    </subcellularLocation>
</comment>
<accession>W9SEJ9</accession>
<dbReference type="eggNOG" id="KOG1356">
    <property type="taxonomic scope" value="Eukaryota"/>
</dbReference>
<dbReference type="AlphaFoldDB" id="W9SEJ9"/>
<dbReference type="GO" id="GO:0003712">
    <property type="term" value="F:transcription coregulator activity"/>
    <property type="evidence" value="ECO:0007669"/>
    <property type="project" value="TreeGrafter"/>
</dbReference>
<feature type="region of interest" description="Disordered" evidence="9">
    <location>
        <begin position="102"/>
        <end position="138"/>
    </location>
</feature>
<keyword evidence="4" id="KW-0805">Transcription regulation</keyword>
<dbReference type="OrthoDB" id="1667110at2759"/>
<comment type="caution">
    <text evidence="8">Lacks conserved residue(s) required for the propagation of feature annotation.</text>
</comment>
<dbReference type="Gene3D" id="2.60.120.650">
    <property type="entry name" value="Cupin"/>
    <property type="match status" value="1"/>
</dbReference>
<feature type="domain" description="RING-type" evidence="10">
    <location>
        <begin position="198"/>
        <end position="245"/>
    </location>
</feature>
<evidence type="ECO:0000256" key="2">
    <source>
        <dbReference type="ARBA" id="ARBA00006801"/>
    </source>
</evidence>
<evidence type="ECO:0000256" key="1">
    <source>
        <dbReference type="ARBA" id="ARBA00004123"/>
    </source>
</evidence>
<feature type="domain" description="WRC" evidence="12">
    <location>
        <begin position="17"/>
        <end position="61"/>
    </location>
</feature>
<dbReference type="Proteomes" id="UP000030645">
    <property type="component" value="Unassembled WGS sequence"/>
</dbReference>
<name>W9SEJ9_9ROSA</name>
<keyword evidence="7" id="KW-0863">Zinc-finger</keyword>
<dbReference type="PROSITE" id="PS50089">
    <property type="entry name" value="ZF_RING_2"/>
    <property type="match status" value="1"/>
</dbReference>
<keyword evidence="13" id="KW-0808">Transferase</keyword>
<keyword evidence="3" id="KW-0479">Metal-binding</keyword>
<feature type="domain" description="JmjC" evidence="11">
    <location>
        <begin position="612"/>
        <end position="879"/>
    </location>
</feature>
<evidence type="ECO:0000259" key="12">
    <source>
        <dbReference type="PROSITE" id="PS51667"/>
    </source>
</evidence>
<dbReference type="GO" id="GO:0032259">
    <property type="term" value="P:methylation"/>
    <property type="evidence" value="ECO:0007669"/>
    <property type="project" value="UniProtKB-KW"/>
</dbReference>
<keyword evidence="6" id="KW-0539">Nucleus</keyword>
<dbReference type="Pfam" id="PF02373">
    <property type="entry name" value="JmjC"/>
    <property type="match status" value="1"/>
</dbReference>
<evidence type="ECO:0000256" key="8">
    <source>
        <dbReference type="PROSITE-ProRule" id="PRU01002"/>
    </source>
</evidence>
<evidence type="ECO:0000256" key="3">
    <source>
        <dbReference type="ARBA" id="ARBA00022723"/>
    </source>
</evidence>
<feature type="region of interest" description="Disordered" evidence="9">
    <location>
        <begin position="1"/>
        <end position="21"/>
    </location>
</feature>
<dbReference type="InterPro" id="IPR001841">
    <property type="entry name" value="Znf_RING"/>
</dbReference>
<reference evidence="14" key="1">
    <citation type="submission" date="2013-01" db="EMBL/GenBank/DDBJ databases">
        <title>Draft Genome Sequence of a Mulberry Tree, Morus notabilis C.K. Schneid.</title>
        <authorList>
            <person name="He N."/>
            <person name="Zhao S."/>
        </authorList>
    </citation>
    <scope>NUCLEOTIDE SEQUENCE</scope>
</reference>
<proteinExistence type="inferred from homology"/>
<dbReference type="GO" id="GO:0031490">
    <property type="term" value="F:chromatin DNA binding"/>
    <property type="evidence" value="ECO:0007669"/>
    <property type="project" value="TreeGrafter"/>
</dbReference>
<dbReference type="InterPro" id="IPR003347">
    <property type="entry name" value="JmjC_dom"/>
</dbReference>
<keyword evidence="13" id="KW-0489">Methyltransferase</keyword>
<dbReference type="PROSITE" id="PS51667">
    <property type="entry name" value="WRC"/>
    <property type="match status" value="1"/>
</dbReference>